<dbReference type="RefSeq" id="XP_062726898.1">
    <property type="nucleotide sequence ID" value="XM_062865342.1"/>
</dbReference>
<dbReference type="PROSITE" id="PS51192">
    <property type="entry name" value="HELICASE_ATP_BIND_1"/>
    <property type="match status" value="1"/>
</dbReference>
<dbReference type="SUPFAM" id="SSF52540">
    <property type="entry name" value="P-loop containing nucleoside triphosphate hydrolases"/>
    <property type="match status" value="2"/>
</dbReference>
<dbReference type="Gene3D" id="3.40.50.10810">
    <property type="entry name" value="Tandem AAA-ATPase domain"/>
    <property type="match status" value="2"/>
</dbReference>
<dbReference type="InterPro" id="IPR014001">
    <property type="entry name" value="Helicase_ATP-bd"/>
</dbReference>
<comment type="caution">
    <text evidence="7">The sequence shown here is derived from an EMBL/GenBank/DDBJ whole genome shotgun (WGS) entry which is preliminary data.</text>
</comment>
<dbReference type="GO" id="GO:0005524">
    <property type="term" value="F:ATP binding"/>
    <property type="evidence" value="ECO:0007669"/>
    <property type="project" value="UniProtKB-KW"/>
</dbReference>
<feature type="compositionally biased region" description="Polar residues" evidence="4">
    <location>
        <begin position="831"/>
        <end position="851"/>
    </location>
</feature>
<dbReference type="GO" id="GO:0005634">
    <property type="term" value="C:nucleus"/>
    <property type="evidence" value="ECO:0007669"/>
    <property type="project" value="TreeGrafter"/>
</dbReference>
<dbReference type="PANTHER" id="PTHR45626:SF51">
    <property type="entry name" value="SNF2-RELATED DOMAIN-CONTAINING PROTEIN"/>
    <property type="match status" value="1"/>
</dbReference>
<dbReference type="Pfam" id="PF00176">
    <property type="entry name" value="SNF2-rel_dom"/>
    <property type="match status" value="1"/>
</dbReference>
<keyword evidence="2 7" id="KW-0378">Hydrolase</keyword>
<dbReference type="PROSITE" id="PS51194">
    <property type="entry name" value="HELICASE_CTER"/>
    <property type="match status" value="1"/>
</dbReference>
<dbReference type="CDD" id="cd18793">
    <property type="entry name" value="SF2_C_SNF"/>
    <property type="match status" value="1"/>
</dbReference>
<sequence>MLPTELSRYVAAGCLILEKTELEDQLAGNIWSHVKPGEWHHFLPLTALDKNEGFDGQIGYVSQDEVGESTSQSLTPEIQSRLFSSSGPLGWIFGLLLNRWIHMNLGISSNTPDLAIVRVYLLPDDVDNRSIPRFADDLRRARTTLLQHLDLSKKTWQGQVSEAEEEQHGESRSLLQMFNSIPSPDPRPGDILDFEVRDAAFRLMDSDVPGLITTLYSYQRRSAALMLQRESQTMQMVDPRLTMVADQLGSQWYYDAVSGTILREPVHYDEPRGGILAEEMGAGKTLICLALILASRHIPSATPDHLRMDEPVVRPRIGSLADMAAACVTRNSVPWRSVLGGLAPEENEYRGSLDAIRRNPGFYLLPPPTRHRRTRQPDSLAQPRRVLLSHTSLLIVPPNLVQQWKQEISKHTTGLRVFIIVDKKQELLPAQELTEYDILLFTSTRFERLIEYFAPNPNGVHVLPDSPLARLAMIHFKRCIVDEGHKLGNSRSRRRSNIHLIIDYLQISAKWVVTGTPSKGLFGVDDTNLSQPDSQQQLAGMRQTETSADLEMEDLQRIGSIARFFLQMRPWANKSTEPGDTPADWSVYVMQPRHSARSAGSEECLRATLGSLIIRHRLSELSDLLPTVDEKVVYLDGSFQDRLVLNLFSMMIIFNAVQSQRTDQDYFFHPRQRKALVELVLNLRQASFFGGSFFSAAEIRRAIDTAEDFLREGKVPISSEDEALLRDAIEFGHVAVENSLKNCANRFREVPLYIHNFPWGAGREWSLDLKDGDPVCTDSRLISALQKFVHPLVDAPTSLQMMFDSGRFAERGSQERLKGLEEQDPDGEGTQKPQQKTLAGNTQLGQDSTSPNKRRSAILARDLAAPGGTLVAAEAEQTTIAAALSGAQLVSTASAKLSYLIDQIVKYQDSEQIIIFYENDNVAYYLAGVLEILQIQHLIYAKTLTPERRAQYVATFNHNPKFRVLLMDVGQAAFGLDMQSASRIYFINPVLNPQVVAQAIGRARRISQKKPVSVETLVLRGTVEEVIVKRRGEMTQAEQWRCRSILDDKPIYEWILNAKILPLPGGKDIAPPDQMAKLQSPQFLFGRGFGRELSHSDQDLLTVNGSPVGKKKSYAVIAEKSLKRASPEVGFATSSVGTPLSNDGPARKRRPQVRFFDEESEEHGSSAFDQHGRVYPRP</sequence>
<evidence type="ECO:0000259" key="6">
    <source>
        <dbReference type="PROSITE" id="PS51194"/>
    </source>
</evidence>
<evidence type="ECO:0000256" key="4">
    <source>
        <dbReference type="SAM" id="MobiDB-lite"/>
    </source>
</evidence>
<protein>
    <submittedName>
        <fullName evidence="7">P-loop containing nucleoside triphosphate hydrolase protein</fullName>
    </submittedName>
</protein>
<name>A0AAJ0M6Q4_9PEZI</name>
<evidence type="ECO:0000256" key="3">
    <source>
        <dbReference type="ARBA" id="ARBA00022840"/>
    </source>
</evidence>
<keyword evidence="8" id="KW-1185">Reference proteome</keyword>
<keyword evidence="1" id="KW-0547">Nucleotide-binding</keyword>
<feature type="domain" description="Helicase C-terminal" evidence="6">
    <location>
        <begin position="900"/>
        <end position="1059"/>
    </location>
</feature>
<feature type="region of interest" description="Disordered" evidence="4">
    <location>
        <begin position="820"/>
        <end position="852"/>
    </location>
</feature>
<dbReference type="InterPro" id="IPR038718">
    <property type="entry name" value="SNF2-like_sf"/>
</dbReference>
<feature type="region of interest" description="Disordered" evidence="4">
    <location>
        <begin position="1131"/>
        <end position="1178"/>
    </location>
</feature>
<reference evidence="7" key="1">
    <citation type="journal article" date="2023" name="Mol. Phylogenet. Evol.">
        <title>Genome-scale phylogeny and comparative genomics of the fungal order Sordariales.</title>
        <authorList>
            <person name="Hensen N."/>
            <person name="Bonometti L."/>
            <person name="Westerberg I."/>
            <person name="Brannstrom I.O."/>
            <person name="Guillou S."/>
            <person name="Cros-Aarteil S."/>
            <person name="Calhoun S."/>
            <person name="Haridas S."/>
            <person name="Kuo A."/>
            <person name="Mondo S."/>
            <person name="Pangilinan J."/>
            <person name="Riley R."/>
            <person name="LaButti K."/>
            <person name="Andreopoulos B."/>
            <person name="Lipzen A."/>
            <person name="Chen C."/>
            <person name="Yan M."/>
            <person name="Daum C."/>
            <person name="Ng V."/>
            <person name="Clum A."/>
            <person name="Steindorff A."/>
            <person name="Ohm R.A."/>
            <person name="Martin F."/>
            <person name="Silar P."/>
            <person name="Natvig D.O."/>
            <person name="Lalanne C."/>
            <person name="Gautier V."/>
            <person name="Ament-Velasquez S.L."/>
            <person name="Kruys A."/>
            <person name="Hutchinson M.I."/>
            <person name="Powell A.J."/>
            <person name="Barry K."/>
            <person name="Miller A.N."/>
            <person name="Grigoriev I.V."/>
            <person name="Debuchy R."/>
            <person name="Gladieux P."/>
            <person name="Hiltunen Thoren M."/>
            <person name="Johannesson H."/>
        </authorList>
    </citation>
    <scope>NUCLEOTIDE SEQUENCE</scope>
    <source>
        <strain evidence="7">CBS 333.67</strain>
    </source>
</reference>
<dbReference type="GO" id="GO:0016787">
    <property type="term" value="F:hydrolase activity"/>
    <property type="evidence" value="ECO:0007669"/>
    <property type="project" value="UniProtKB-KW"/>
</dbReference>
<feature type="compositionally biased region" description="Polar residues" evidence="4">
    <location>
        <begin position="1132"/>
        <end position="1141"/>
    </location>
</feature>
<evidence type="ECO:0000313" key="7">
    <source>
        <dbReference type="EMBL" id="KAK3311118.1"/>
    </source>
</evidence>
<dbReference type="InterPro" id="IPR050628">
    <property type="entry name" value="SNF2_RAD54_helicase_TF"/>
</dbReference>
<feature type="domain" description="Helicase ATP-binding" evidence="5">
    <location>
        <begin position="265"/>
        <end position="535"/>
    </location>
</feature>
<evidence type="ECO:0000313" key="8">
    <source>
        <dbReference type="Proteomes" id="UP001273166"/>
    </source>
</evidence>
<gene>
    <name evidence="7" type="ORF">B0T15DRAFT_408672</name>
</gene>
<proteinExistence type="predicted"/>
<evidence type="ECO:0000259" key="5">
    <source>
        <dbReference type="PROSITE" id="PS51192"/>
    </source>
</evidence>
<dbReference type="Proteomes" id="UP001273166">
    <property type="component" value="Unassembled WGS sequence"/>
</dbReference>
<dbReference type="InterPro" id="IPR027417">
    <property type="entry name" value="P-loop_NTPase"/>
</dbReference>
<dbReference type="InterPro" id="IPR001650">
    <property type="entry name" value="Helicase_C-like"/>
</dbReference>
<dbReference type="GO" id="GO:0006281">
    <property type="term" value="P:DNA repair"/>
    <property type="evidence" value="ECO:0007669"/>
    <property type="project" value="TreeGrafter"/>
</dbReference>
<dbReference type="InterPro" id="IPR049730">
    <property type="entry name" value="SNF2/RAD54-like_C"/>
</dbReference>
<reference evidence="7" key="2">
    <citation type="submission" date="2023-06" db="EMBL/GenBank/DDBJ databases">
        <authorList>
            <consortium name="Lawrence Berkeley National Laboratory"/>
            <person name="Mondo S.J."/>
            <person name="Hensen N."/>
            <person name="Bonometti L."/>
            <person name="Westerberg I."/>
            <person name="Brannstrom I.O."/>
            <person name="Guillou S."/>
            <person name="Cros-Aarteil S."/>
            <person name="Calhoun S."/>
            <person name="Haridas S."/>
            <person name="Kuo A."/>
            <person name="Pangilinan J."/>
            <person name="Riley R."/>
            <person name="Labutti K."/>
            <person name="Andreopoulos B."/>
            <person name="Lipzen A."/>
            <person name="Chen C."/>
            <person name="Yanf M."/>
            <person name="Daum C."/>
            <person name="Ng V."/>
            <person name="Clum A."/>
            <person name="Steindorff A."/>
            <person name="Ohm R."/>
            <person name="Martin F."/>
            <person name="Silar P."/>
            <person name="Natvig D."/>
            <person name="Lalanne C."/>
            <person name="Gautier V."/>
            <person name="Ament-Velasquez S.L."/>
            <person name="Kruys A."/>
            <person name="Hutchinson M.I."/>
            <person name="Powell A.J."/>
            <person name="Barry K."/>
            <person name="Miller A.N."/>
            <person name="Grigoriev I.V."/>
            <person name="Debuchy R."/>
            <person name="Gladieux P."/>
            <person name="Thoren M.H."/>
            <person name="Johannesson H."/>
        </authorList>
    </citation>
    <scope>NUCLEOTIDE SEQUENCE</scope>
    <source>
        <strain evidence="7">CBS 333.67</strain>
    </source>
</reference>
<evidence type="ECO:0000256" key="1">
    <source>
        <dbReference type="ARBA" id="ARBA00022741"/>
    </source>
</evidence>
<dbReference type="AlphaFoldDB" id="A0AAJ0M6Q4"/>
<organism evidence="7 8">
    <name type="scientific">Chaetomium strumarium</name>
    <dbReference type="NCBI Taxonomy" id="1170767"/>
    <lineage>
        <taxon>Eukaryota</taxon>
        <taxon>Fungi</taxon>
        <taxon>Dikarya</taxon>
        <taxon>Ascomycota</taxon>
        <taxon>Pezizomycotina</taxon>
        <taxon>Sordariomycetes</taxon>
        <taxon>Sordariomycetidae</taxon>
        <taxon>Sordariales</taxon>
        <taxon>Chaetomiaceae</taxon>
        <taxon>Chaetomium</taxon>
    </lineage>
</organism>
<dbReference type="EMBL" id="JAUDZG010000001">
    <property type="protein sequence ID" value="KAK3311118.1"/>
    <property type="molecule type" value="Genomic_DNA"/>
</dbReference>
<dbReference type="GO" id="GO:0008094">
    <property type="term" value="F:ATP-dependent activity, acting on DNA"/>
    <property type="evidence" value="ECO:0007669"/>
    <property type="project" value="TreeGrafter"/>
</dbReference>
<dbReference type="Gene3D" id="3.40.50.300">
    <property type="entry name" value="P-loop containing nucleotide triphosphate hydrolases"/>
    <property type="match status" value="1"/>
</dbReference>
<dbReference type="GeneID" id="87884171"/>
<keyword evidence="3" id="KW-0067">ATP-binding</keyword>
<dbReference type="InterPro" id="IPR000330">
    <property type="entry name" value="SNF2_N"/>
</dbReference>
<dbReference type="PANTHER" id="PTHR45626">
    <property type="entry name" value="TRANSCRIPTION TERMINATION FACTOR 2-RELATED"/>
    <property type="match status" value="1"/>
</dbReference>
<accession>A0AAJ0M6Q4</accession>
<evidence type="ECO:0000256" key="2">
    <source>
        <dbReference type="ARBA" id="ARBA00022801"/>
    </source>
</evidence>
<dbReference type="SMART" id="SM00487">
    <property type="entry name" value="DEXDc"/>
    <property type="match status" value="1"/>
</dbReference>
<dbReference type="Pfam" id="PF00271">
    <property type="entry name" value="Helicase_C"/>
    <property type="match status" value="1"/>
</dbReference>